<evidence type="ECO:0000313" key="4">
    <source>
        <dbReference type="EMBL" id="QKG20972.1"/>
    </source>
</evidence>
<evidence type="ECO:0000256" key="1">
    <source>
        <dbReference type="SAM" id="MobiDB-lite"/>
    </source>
</evidence>
<dbReference type="EMBL" id="CP053892">
    <property type="protein sequence ID" value="QKG20972.1"/>
    <property type="molecule type" value="Genomic_DNA"/>
</dbReference>
<feature type="domain" description="DUF11" evidence="3">
    <location>
        <begin position="178"/>
        <end position="289"/>
    </location>
</feature>
<dbReference type="InterPro" id="IPR001434">
    <property type="entry name" value="OmcB-like_DUF11"/>
</dbReference>
<protein>
    <recommendedName>
        <fullName evidence="3">DUF11 domain-containing protein</fullName>
    </recommendedName>
</protein>
<feature type="compositionally biased region" description="Basic residues" evidence="1">
    <location>
        <begin position="29"/>
        <end position="45"/>
    </location>
</feature>
<dbReference type="Gene3D" id="2.60.40.10">
    <property type="entry name" value="Immunoglobulins"/>
    <property type="match status" value="1"/>
</dbReference>
<evidence type="ECO:0000313" key="5">
    <source>
        <dbReference type="Proteomes" id="UP000501240"/>
    </source>
</evidence>
<feature type="region of interest" description="Disordered" evidence="1">
    <location>
        <begin position="275"/>
        <end position="361"/>
    </location>
</feature>
<name>A0A7D3VX32_ACTVE</name>
<keyword evidence="5" id="KW-1185">Reference proteome</keyword>
<dbReference type="InterPro" id="IPR013783">
    <property type="entry name" value="Ig-like_fold"/>
</dbReference>
<sequence>MLAAAPLLGVPLLGAAAGAHADGPGPSGHKGRQHAHKGRPAKQPKKAYQQKAHQKKARVVQLHTSGPGKTVLPGRTYDWPFAVTAKGPGKAGRAVFRATLPKSLEFVSGRRGCAVSGWAVECDLGSVRSGETIAGMIRARVARRARPGEALRIPATVTWRGKRDAAGFPVARVARTADLALSKSAPAAARTGAPISYELKVRNRGPATAKDVFVHASGPVRLLAGNAACIPEERGFVCGVGALRPGETRTLRFKVLPAGNVRAGRVLKYGSRVTSSTTDLNPANNSVTVRTRITAEKAPAKKPPSKKPPSKKAPVKKAPVKKSPVKKSPVKKAPVKQAGGKKHVPKKEHGGAPQTKRAAAR</sequence>
<evidence type="ECO:0000256" key="2">
    <source>
        <dbReference type="SAM" id="SignalP"/>
    </source>
</evidence>
<accession>A0A7D3VX32</accession>
<feature type="region of interest" description="Disordered" evidence="1">
    <location>
        <begin position="19"/>
        <end position="60"/>
    </location>
</feature>
<dbReference type="AlphaFoldDB" id="A0A7D3VX32"/>
<keyword evidence="2" id="KW-0732">Signal</keyword>
<reference evidence="4 5" key="1">
    <citation type="submission" date="2020-05" db="EMBL/GenBank/DDBJ databases">
        <title>Actinomadura verrucosospora NRRL-B18236 (PFL_A860) Genome sequencing and assembly.</title>
        <authorList>
            <person name="Samborskyy M."/>
        </authorList>
    </citation>
    <scope>NUCLEOTIDE SEQUENCE [LARGE SCALE GENOMIC DNA]</scope>
    <source>
        <strain evidence="4 5">NRRL:B18236</strain>
    </source>
</reference>
<organism evidence="4 5">
    <name type="scientific">Actinomadura verrucosospora</name>
    <dbReference type="NCBI Taxonomy" id="46165"/>
    <lineage>
        <taxon>Bacteria</taxon>
        <taxon>Bacillati</taxon>
        <taxon>Actinomycetota</taxon>
        <taxon>Actinomycetes</taxon>
        <taxon>Streptosporangiales</taxon>
        <taxon>Thermomonosporaceae</taxon>
        <taxon>Actinomadura</taxon>
    </lineage>
</organism>
<proteinExistence type="predicted"/>
<dbReference type="Proteomes" id="UP000501240">
    <property type="component" value="Chromosome"/>
</dbReference>
<feature type="compositionally biased region" description="Basic residues" evidence="1">
    <location>
        <begin position="303"/>
        <end position="346"/>
    </location>
</feature>
<dbReference type="Pfam" id="PF01345">
    <property type="entry name" value="DUF11"/>
    <property type="match status" value="1"/>
</dbReference>
<dbReference type="GO" id="GO:0005975">
    <property type="term" value="P:carbohydrate metabolic process"/>
    <property type="evidence" value="ECO:0007669"/>
    <property type="project" value="UniProtKB-ARBA"/>
</dbReference>
<gene>
    <name evidence="4" type="ORF">ACTIVE_2610</name>
</gene>
<feature type="signal peptide" evidence="2">
    <location>
        <begin position="1"/>
        <end position="21"/>
    </location>
</feature>
<feature type="compositionally biased region" description="Polar residues" evidence="1">
    <location>
        <begin position="275"/>
        <end position="291"/>
    </location>
</feature>
<feature type="chain" id="PRO_5028917920" description="DUF11 domain-containing protein" evidence="2">
    <location>
        <begin position="22"/>
        <end position="361"/>
    </location>
</feature>
<evidence type="ECO:0000259" key="3">
    <source>
        <dbReference type="Pfam" id="PF01345"/>
    </source>
</evidence>